<dbReference type="OrthoDB" id="6083771at2"/>
<dbReference type="Proteomes" id="UP000182769">
    <property type="component" value="Unassembled WGS sequence"/>
</dbReference>
<protein>
    <submittedName>
        <fullName evidence="1">Uncharacterized protein</fullName>
    </submittedName>
</protein>
<organism evidence="1 2">
    <name type="scientific">Marinomonas fungiae</name>
    <dbReference type="NCBI Taxonomy" id="1137284"/>
    <lineage>
        <taxon>Bacteria</taxon>
        <taxon>Pseudomonadati</taxon>
        <taxon>Pseudomonadota</taxon>
        <taxon>Gammaproteobacteria</taxon>
        <taxon>Oceanospirillales</taxon>
        <taxon>Oceanospirillaceae</taxon>
        <taxon>Marinomonas</taxon>
    </lineage>
</organism>
<keyword evidence="2" id="KW-1185">Reference proteome</keyword>
<accession>A0A0K6IL40</accession>
<dbReference type="AlphaFoldDB" id="A0A0K6IL40"/>
<evidence type="ECO:0000313" key="1">
    <source>
        <dbReference type="EMBL" id="CUB03825.1"/>
    </source>
</evidence>
<reference evidence="2" key="1">
    <citation type="submission" date="2015-08" db="EMBL/GenBank/DDBJ databases">
        <authorList>
            <person name="Varghese N."/>
        </authorList>
    </citation>
    <scope>NUCLEOTIDE SEQUENCE [LARGE SCALE GENOMIC DNA]</scope>
    <source>
        <strain evidence="2">JCM 18476</strain>
    </source>
</reference>
<dbReference type="EMBL" id="CYHG01000004">
    <property type="protein sequence ID" value="CUB03825.1"/>
    <property type="molecule type" value="Genomic_DNA"/>
</dbReference>
<dbReference type="RefSeq" id="WP_055462771.1">
    <property type="nucleotide sequence ID" value="NZ_CYHG01000004.1"/>
</dbReference>
<gene>
    <name evidence="1" type="ORF">Ga0061065_104256</name>
</gene>
<sequence length="558" mass="62936">MSVTSLKLNPDLVGRVSQNTVTVREFNELRSEGLIGEQSGALQETNSRNSYDDPIVQQEKLRFWSERTNTQWWAMMEDGAVGQQAAAYLAQMTTEKRQTAADYLASFHDLSNALQADLSDVSGSADLDQLLDNVAAGRSPTLNADGSNVEFAEQIEQFWQSHQTEISDVETQYNNLKAFPQHLSEWLDSKQIERSAEVDAMVEKHRYSGLNGLREHSDALLGSFRFNIRDDEGAQMMVPGELGSISQKDNFSMFDSLVFSFPVHEDYTKRAIQMALMMGDAGAMKNALATGMMQQEQQSQLAKYSNIYGTLSANIQGQMQGIEPSISLQEILDNLAAGKDPAMLPGDSLHPDADKIRDVTAKFAGLINAVQTQQQQFESAPKTVKEWLAEGKNSQMLDQMVYNQFSLEPWESGSNSRMFRDSASAPGLNFFIHQGEEYQQKIIDEAVERRDRLEKELFRYTGGDSALDLETVLHNFRFNLPLGLMKNGEIHDASYSLKAFIEDNMDDIANHIDWSWVLGEQENLTMIDYSQWMGYDRAEKIAEPVVDWLLESFRKKLV</sequence>
<evidence type="ECO:0000313" key="2">
    <source>
        <dbReference type="Proteomes" id="UP000182769"/>
    </source>
</evidence>
<proteinExistence type="predicted"/>
<name>A0A0K6IL40_9GAMM</name>